<dbReference type="InterPro" id="IPR025403">
    <property type="entry name" value="TgpA-like_C"/>
</dbReference>
<keyword evidence="1" id="KW-1133">Transmembrane helix</keyword>
<evidence type="ECO:0000256" key="1">
    <source>
        <dbReference type="SAM" id="Phobius"/>
    </source>
</evidence>
<dbReference type="InterPro" id="IPR052901">
    <property type="entry name" value="Bact_TGase-like"/>
</dbReference>
<reference evidence="3 4" key="1">
    <citation type="submission" date="2020-10" db="EMBL/GenBank/DDBJ databases">
        <title>The genome sequence of Chitinilyticum litopenaei 4Y14.</title>
        <authorList>
            <person name="Liu Y."/>
        </authorList>
    </citation>
    <scope>NUCLEOTIDE SEQUENCE [LARGE SCALE GENOMIC DNA]</scope>
    <source>
        <strain evidence="3 4">4Y14</strain>
    </source>
</reference>
<evidence type="ECO:0000313" key="4">
    <source>
        <dbReference type="Proteomes" id="UP000604481"/>
    </source>
</evidence>
<dbReference type="PANTHER" id="PTHR42736:SF1">
    <property type="entry name" value="PROTEIN-GLUTAMINE GAMMA-GLUTAMYLTRANSFERASE"/>
    <property type="match status" value="1"/>
</dbReference>
<keyword evidence="4" id="KW-1185">Reference proteome</keyword>
<name>A0A8J7KAS5_9NEIS</name>
<dbReference type="SUPFAM" id="SSF54001">
    <property type="entry name" value="Cysteine proteinases"/>
    <property type="match status" value="1"/>
</dbReference>
<keyword evidence="1" id="KW-0472">Membrane</keyword>
<dbReference type="EMBL" id="JADFUA010000004">
    <property type="protein sequence ID" value="MBE9609409.1"/>
    <property type="molecule type" value="Genomic_DNA"/>
</dbReference>
<evidence type="ECO:0000313" key="3">
    <source>
        <dbReference type="EMBL" id="MBE9609409.1"/>
    </source>
</evidence>
<dbReference type="SMART" id="SM00460">
    <property type="entry name" value="TGc"/>
    <property type="match status" value="1"/>
</dbReference>
<feature type="transmembrane region" description="Helical" evidence="1">
    <location>
        <begin position="6"/>
        <end position="27"/>
    </location>
</feature>
<dbReference type="InterPro" id="IPR021878">
    <property type="entry name" value="TgpA_N"/>
</dbReference>
<feature type="transmembrane region" description="Helical" evidence="1">
    <location>
        <begin position="107"/>
        <end position="124"/>
    </location>
</feature>
<dbReference type="InterPro" id="IPR038765">
    <property type="entry name" value="Papain-like_cys_pep_sf"/>
</dbReference>
<gene>
    <name evidence="3" type="ORF">INR99_08600</name>
</gene>
<sequence>MSIPHLLNFGGWLSLLLPACQLIFLFRAHRKKPLLARIWVWLLALFFAALVLKEFSTLLGRDGGLAILLSLLTFKLFESRTRRDGQLVILLAYFSCGIQFLHDQEPAMLLMALLSLALVSYTNLRLQTPAGNAASQRQFTVRMLIEGLPLALFLFVVFPRLPGPLWQMPAERVAKSGLSDNELNPGNVSALALDDSVAFRAEFAAQEPRREQLYWRGPVFSQFDGHRWLPEPLIFTAATALNQSTEQKVMYTITLEPHQQRWLPALETLLGATSDSRMSEARQLVAEAPVSSRRTYTLLSTLVPPSFSLNDPTPYLDYPAARNPKAVAFGRSLLELTPDQRIQQTLSWLRKGGFSYTLAPGELVSSDPVDEFLFEKKAGFCEHYAGSFALIMRAAGIPARVITGYQGGLRNDSGNYYMIRQADAHAWTEVWLADRGWQRIDPTAAVAPARISSGLAESLPTGTELPAMLNNTPSWIKSLRLQGDALLFAWDRWIVRYDQSKQNDLLQWLQLDQLAGWQLGLLLCTILGGILGVLFWMTMRQRMGRKLPAEQALYLQGCRLLARRYGIARAPHEGPQAYRDRLLATYPSLTDCVQPFFQQYIALHYGQPPAPAAGLAVMQEALRRLRKGRETVAKSGSA</sequence>
<comment type="caution">
    <text evidence="3">The sequence shown here is derived from an EMBL/GenBank/DDBJ whole genome shotgun (WGS) entry which is preliminary data.</text>
</comment>
<feature type="transmembrane region" description="Helical" evidence="1">
    <location>
        <begin position="515"/>
        <end position="537"/>
    </location>
</feature>
<dbReference type="Gene3D" id="3.10.620.30">
    <property type="match status" value="1"/>
</dbReference>
<dbReference type="InterPro" id="IPR002931">
    <property type="entry name" value="Transglutaminase-like"/>
</dbReference>
<keyword evidence="1" id="KW-0812">Transmembrane</keyword>
<proteinExistence type="predicted"/>
<feature type="domain" description="Transglutaminase-like" evidence="2">
    <location>
        <begin position="373"/>
        <end position="444"/>
    </location>
</feature>
<feature type="transmembrane region" description="Helical" evidence="1">
    <location>
        <begin position="144"/>
        <end position="161"/>
    </location>
</feature>
<protein>
    <submittedName>
        <fullName evidence="3">DUF3488 domain-containing transglutaminase family protein</fullName>
    </submittedName>
</protein>
<accession>A0A8J7KAS5</accession>
<feature type="transmembrane region" description="Helical" evidence="1">
    <location>
        <begin position="34"/>
        <end position="52"/>
    </location>
</feature>
<evidence type="ECO:0000259" key="2">
    <source>
        <dbReference type="SMART" id="SM00460"/>
    </source>
</evidence>
<dbReference type="PANTHER" id="PTHR42736">
    <property type="entry name" value="PROTEIN-GLUTAMINE GAMMA-GLUTAMYLTRANSFERASE"/>
    <property type="match status" value="1"/>
</dbReference>
<dbReference type="Proteomes" id="UP000604481">
    <property type="component" value="Unassembled WGS sequence"/>
</dbReference>
<dbReference type="AlphaFoldDB" id="A0A8J7KAS5"/>
<dbReference type="Pfam" id="PF13559">
    <property type="entry name" value="DUF4129"/>
    <property type="match status" value="1"/>
</dbReference>
<organism evidence="3 4">
    <name type="scientific">Chitinilyticum piscinae</name>
    <dbReference type="NCBI Taxonomy" id="2866724"/>
    <lineage>
        <taxon>Bacteria</taxon>
        <taxon>Pseudomonadati</taxon>
        <taxon>Pseudomonadota</taxon>
        <taxon>Betaproteobacteria</taxon>
        <taxon>Neisseriales</taxon>
        <taxon>Chitinibacteraceae</taxon>
        <taxon>Chitinilyticum</taxon>
    </lineage>
</organism>
<dbReference type="Pfam" id="PF11992">
    <property type="entry name" value="TgpA_N"/>
    <property type="match status" value="1"/>
</dbReference>
<dbReference type="Pfam" id="PF01841">
    <property type="entry name" value="Transglut_core"/>
    <property type="match status" value="1"/>
</dbReference>